<dbReference type="Proteomes" id="UP001596201">
    <property type="component" value="Unassembled WGS sequence"/>
</dbReference>
<dbReference type="InterPro" id="IPR055926">
    <property type="entry name" value="DUF7503"/>
</dbReference>
<organism evidence="1 2">
    <name type="scientific">Salinirubrum litoreum</name>
    <dbReference type="NCBI Taxonomy" id="1126234"/>
    <lineage>
        <taxon>Archaea</taxon>
        <taxon>Methanobacteriati</taxon>
        <taxon>Methanobacteriota</taxon>
        <taxon>Stenosarchaea group</taxon>
        <taxon>Halobacteria</taxon>
        <taxon>Halobacteriales</taxon>
        <taxon>Haloferacaceae</taxon>
        <taxon>Salinirubrum</taxon>
    </lineage>
</organism>
<dbReference type="AlphaFoldDB" id="A0ABD5RAQ6"/>
<proteinExistence type="predicted"/>
<evidence type="ECO:0000313" key="1">
    <source>
        <dbReference type="EMBL" id="MFC5367085.1"/>
    </source>
</evidence>
<accession>A0ABD5RAQ6</accession>
<protein>
    <submittedName>
        <fullName evidence="1">Uncharacterized protein</fullName>
    </submittedName>
</protein>
<reference evidence="1 2" key="1">
    <citation type="journal article" date="2019" name="Int. J. Syst. Evol. Microbiol.">
        <title>The Global Catalogue of Microorganisms (GCM) 10K type strain sequencing project: providing services to taxonomists for standard genome sequencing and annotation.</title>
        <authorList>
            <consortium name="The Broad Institute Genomics Platform"/>
            <consortium name="The Broad Institute Genome Sequencing Center for Infectious Disease"/>
            <person name="Wu L."/>
            <person name="Ma J."/>
        </authorList>
    </citation>
    <scope>NUCLEOTIDE SEQUENCE [LARGE SCALE GENOMIC DNA]</scope>
    <source>
        <strain evidence="1 2">CGMCC 1.12237</strain>
    </source>
</reference>
<dbReference type="EMBL" id="JBHSKX010000001">
    <property type="protein sequence ID" value="MFC5367085.1"/>
    <property type="molecule type" value="Genomic_DNA"/>
</dbReference>
<dbReference type="RefSeq" id="WP_264475161.1">
    <property type="nucleotide sequence ID" value="NZ_JAJCVJ010000004.1"/>
</dbReference>
<keyword evidence="2" id="KW-1185">Reference proteome</keyword>
<name>A0ABD5RAQ6_9EURY</name>
<gene>
    <name evidence="1" type="ORF">ACFPJ5_09040</name>
</gene>
<sequence>MSESAIAAYIAENPKKAGVLFTILLLLTQASNASAGFVTAVGGP</sequence>
<evidence type="ECO:0000313" key="2">
    <source>
        <dbReference type="Proteomes" id="UP001596201"/>
    </source>
</evidence>
<comment type="caution">
    <text evidence="1">The sequence shown here is derived from an EMBL/GenBank/DDBJ whole genome shotgun (WGS) entry which is preliminary data.</text>
</comment>
<dbReference type="Pfam" id="PF24335">
    <property type="entry name" value="DUF7503"/>
    <property type="match status" value="1"/>
</dbReference>